<protein>
    <submittedName>
        <fullName evidence="1">Uncharacterized protein</fullName>
    </submittedName>
</protein>
<evidence type="ECO:0000313" key="2">
    <source>
        <dbReference type="Proteomes" id="UP001194580"/>
    </source>
</evidence>
<dbReference type="AlphaFoldDB" id="A0AAD4H2L4"/>
<proteinExistence type="predicted"/>
<gene>
    <name evidence="1" type="ORF">BGZ95_003654</name>
</gene>
<name>A0AAD4H2L4_9FUNG</name>
<dbReference type="EMBL" id="JAAAIL010001848">
    <property type="protein sequence ID" value="KAG0264102.1"/>
    <property type="molecule type" value="Genomic_DNA"/>
</dbReference>
<sequence>MTVMHEHYDRGLNCFRDEYHGALICLADTELCFISASVTGPYEIREHQAGCKRMKHLDAFMPAATRDKLISAFEMYTGHKPDVVPGFWTVIDTCHSSNLDLYSTWSLGTQDSIAGENCDSFGFGMLPDSDDSDA</sequence>
<keyword evidence="2" id="KW-1185">Reference proteome</keyword>
<comment type="caution">
    <text evidence="1">The sequence shown here is derived from an EMBL/GenBank/DDBJ whole genome shotgun (WGS) entry which is preliminary data.</text>
</comment>
<evidence type="ECO:0000313" key="1">
    <source>
        <dbReference type="EMBL" id="KAG0264102.1"/>
    </source>
</evidence>
<reference evidence="1" key="1">
    <citation type="journal article" date="2020" name="Fungal Divers.">
        <title>Resolving the Mortierellaceae phylogeny through synthesis of multi-gene phylogenetics and phylogenomics.</title>
        <authorList>
            <person name="Vandepol N."/>
            <person name="Liber J."/>
            <person name="Desiro A."/>
            <person name="Na H."/>
            <person name="Kennedy M."/>
            <person name="Barry K."/>
            <person name="Grigoriev I.V."/>
            <person name="Miller A.N."/>
            <person name="O'Donnell K."/>
            <person name="Stajich J.E."/>
            <person name="Bonito G."/>
        </authorList>
    </citation>
    <scope>NUCLEOTIDE SEQUENCE</scope>
    <source>
        <strain evidence="1">NRRL 28262</strain>
    </source>
</reference>
<organism evidence="1 2">
    <name type="scientific">Linnemannia exigua</name>
    <dbReference type="NCBI Taxonomy" id="604196"/>
    <lineage>
        <taxon>Eukaryota</taxon>
        <taxon>Fungi</taxon>
        <taxon>Fungi incertae sedis</taxon>
        <taxon>Mucoromycota</taxon>
        <taxon>Mortierellomycotina</taxon>
        <taxon>Mortierellomycetes</taxon>
        <taxon>Mortierellales</taxon>
        <taxon>Mortierellaceae</taxon>
        <taxon>Linnemannia</taxon>
    </lineage>
</organism>
<dbReference type="Proteomes" id="UP001194580">
    <property type="component" value="Unassembled WGS sequence"/>
</dbReference>
<accession>A0AAD4H2L4</accession>